<proteinExistence type="predicted"/>
<feature type="compositionally biased region" description="Polar residues" evidence="1">
    <location>
        <begin position="134"/>
        <end position="148"/>
    </location>
</feature>
<feature type="region of interest" description="Disordered" evidence="1">
    <location>
        <begin position="122"/>
        <end position="185"/>
    </location>
</feature>
<comment type="caution">
    <text evidence="2">The sequence shown here is derived from an EMBL/GenBank/DDBJ whole genome shotgun (WGS) entry which is preliminary data.</text>
</comment>
<feature type="compositionally biased region" description="Polar residues" evidence="1">
    <location>
        <begin position="48"/>
        <end position="60"/>
    </location>
</feature>
<dbReference type="Proteomes" id="UP000317650">
    <property type="component" value="Chromosome 8"/>
</dbReference>
<organism evidence="2 3">
    <name type="scientific">Musa balbisiana</name>
    <name type="common">Banana</name>
    <dbReference type="NCBI Taxonomy" id="52838"/>
    <lineage>
        <taxon>Eukaryota</taxon>
        <taxon>Viridiplantae</taxon>
        <taxon>Streptophyta</taxon>
        <taxon>Embryophyta</taxon>
        <taxon>Tracheophyta</taxon>
        <taxon>Spermatophyta</taxon>
        <taxon>Magnoliopsida</taxon>
        <taxon>Liliopsida</taxon>
        <taxon>Zingiberales</taxon>
        <taxon>Musaceae</taxon>
        <taxon>Musa</taxon>
    </lineage>
</organism>
<evidence type="ECO:0000313" key="2">
    <source>
        <dbReference type="EMBL" id="THU69559.1"/>
    </source>
</evidence>
<evidence type="ECO:0000313" key="3">
    <source>
        <dbReference type="Proteomes" id="UP000317650"/>
    </source>
</evidence>
<reference evidence="2 3" key="1">
    <citation type="journal article" date="2019" name="Nat. Plants">
        <title>Genome sequencing of Musa balbisiana reveals subgenome evolution and function divergence in polyploid bananas.</title>
        <authorList>
            <person name="Yao X."/>
        </authorList>
    </citation>
    <scope>NUCLEOTIDE SEQUENCE [LARGE SCALE GENOMIC DNA]</scope>
    <source>
        <strain evidence="3">cv. DH-PKW</strain>
        <tissue evidence="2">Leaves</tissue>
    </source>
</reference>
<sequence>MGACATKPMAQGDAPLPLEQPPSPSGSEVEDARKEEEQEEMVAAAGQDTKQGTPDKNGQKSLGDLFENEEITEPTEETDKHVVSETAAPETVEVKEEVIEHNEMDEAVAEDGTEEQLVEIFESEPEEAIANGTPLKTSEPSSPTNSEFSVGDVEPSDSQVKKASDQIAKVEPLESIPKEGPAAEEKKGDVFSALFNAYNNLLNKT</sequence>
<feature type="region of interest" description="Disordered" evidence="1">
    <location>
        <begin position="1"/>
        <end position="96"/>
    </location>
</feature>
<protein>
    <submittedName>
        <fullName evidence="2">Uncharacterized protein</fullName>
    </submittedName>
</protein>
<feature type="compositionally biased region" description="Acidic residues" evidence="1">
    <location>
        <begin position="66"/>
        <end position="76"/>
    </location>
</feature>
<keyword evidence="3" id="KW-1185">Reference proteome</keyword>
<dbReference type="EMBL" id="PYDT01000002">
    <property type="protein sequence ID" value="THU69559.1"/>
    <property type="molecule type" value="Genomic_DNA"/>
</dbReference>
<name>A0A4S8K428_MUSBA</name>
<dbReference type="AlphaFoldDB" id="A0A4S8K428"/>
<accession>A0A4S8K428</accession>
<gene>
    <name evidence="2" type="ORF">C4D60_Mb08t15680</name>
</gene>
<evidence type="ECO:0000256" key="1">
    <source>
        <dbReference type="SAM" id="MobiDB-lite"/>
    </source>
</evidence>